<protein>
    <submittedName>
        <fullName evidence="1">Uncharacterized protein</fullName>
    </submittedName>
</protein>
<proteinExistence type="predicted"/>
<organism evidence="1 2">
    <name type="scientific">Pyropia yezoensis</name>
    <name type="common">Susabi-nori</name>
    <name type="synonym">Porphyra yezoensis</name>
    <dbReference type="NCBI Taxonomy" id="2788"/>
    <lineage>
        <taxon>Eukaryota</taxon>
        <taxon>Rhodophyta</taxon>
        <taxon>Bangiophyceae</taxon>
        <taxon>Bangiales</taxon>
        <taxon>Bangiaceae</taxon>
        <taxon>Pyropia</taxon>
    </lineage>
</organism>
<sequence length="524" mass="55271">MGGVGGGGIGRGAGGGSGSGSSSSGDGANGAAIAAVFCVERVSVTVSAGGTELRLRRPASPTSIWLRYGSRGEAAAWVAALRAAAAERVVGISDFEFVAPIGKGASGKVFLVRDRVSGERLALKVTAKARVFETRSGFRHAVDERLALQVVADHPFFAHLRFAFQTASMLYMVTEFCEGGDLFQYLRNHGGRLSEPQTRLVAAEVILALQSLHGLGFVYRDLKPENVLLGNDGHLRLADMGLCKQLRGGLTSTICGTHTYAAPEMLSVRPYGVTIDLWALGIFLYHVLRGRTPYEARTLDEVIQNMGHHSIRFSASTSSELVSLIQGLLDWRPETRLGCGLGGVADLRRHPWFEGLDWDAVYFRRHHTVLVPGRGGGDGGDGSGSSSAAAGRIRSPPPLGSGGGGDMDTFRGLVTVEPLVSSVPGSGMDAASASAQDELRNFDLNEWGSVSIDTDHDDAGYGDSSLWPLTRPAARLGDDQAVVGFSYTAPVGRPPPPPPPPPPPSGSPTADDMMDEGEETTSYA</sequence>
<dbReference type="Proteomes" id="UP000798662">
    <property type="component" value="Chromosome 1"/>
</dbReference>
<gene>
    <name evidence="1" type="ORF">I4F81_002270</name>
</gene>
<evidence type="ECO:0000313" key="2">
    <source>
        <dbReference type="Proteomes" id="UP000798662"/>
    </source>
</evidence>
<comment type="caution">
    <text evidence="1">The sequence shown here is derived from an EMBL/GenBank/DDBJ whole genome shotgun (WGS) entry which is preliminary data.</text>
</comment>
<accession>A0ACC3BPK7</accession>
<keyword evidence="2" id="KW-1185">Reference proteome</keyword>
<evidence type="ECO:0000313" key="1">
    <source>
        <dbReference type="EMBL" id="KAK1859676.1"/>
    </source>
</evidence>
<dbReference type="EMBL" id="CM020618">
    <property type="protein sequence ID" value="KAK1859676.1"/>
    <property type="molecule type" value="Genomic_DNA"/>
</dbReference>
<name>A0ACC3BPK7_PYRYE</name>
<reference evidence="1" key="1">
    <citation type="submission" date="2019-11" db="EMBL/GenBank/DDBJ databases">
        <title>Nori genome reveals adaptations in red seaweeds to the harsh intertidal environment.</title>
        <authorList>
            <person name="Wang D."/>
            <person name="Mao Y."/>
        </authorList>
    </citation>
    <scope>NUCLEOTIDE SEQUENCE</scope>
    <source>
        <tissue evidence="1">Gametophyte</tissue>
    </source>
</reference>